<feature type="transmembrane region" description="Helical" evidence="10">
    <location>
        <begin position="142"/>
        <end position="159"/>
    </location>
</feature>
<reference evidence="11" key="1">
    <citation type="submission" date="2019-08" db="EMBL/GenBank/DDBJ databases">
        <authorList>
            <person name="Kucharzyk K."/>
            <person name="Murdoch R.W."/>
            <person name="Higgins S."/>
            <person name="Loffler F."/>
        </authorList>
    </citation>
    <scope>NUCLEOTIDE SEQUENCE</scope>
</reference>
<feature type="transmembrane region" description="Helical" evidence="10">
    <location>
        <begin position="6"/>
        <end position="27"/>
    </location>
</feature>
<sequence length="212" mass="22848">MGNLLVTAALCLLGYLLGGIPTAYLVAKRKHIDLREKGSGNLGATDTSRTLGFRYGVTVGVLDLLKGVVPSLFALDFFSLPAVSLLCIGMATILGHVFSPYLLSQRGGKGVATGAGVIAVLFPSAIPVGLVVFFSVAIGTRYVSLASITTYVVLIPYYLIRSHIQGQPIEYARLVFLCLLSLLILFTHRTNVNRLIHHSEPKFSFSADKEHK</sequence>
<proteinExistence type="inferred from homology"/>
<evidence type="ECO:0000256" key="7">
    <source>
        <dbReference type="ARBA" id="ARBA00023136"/>
    </source>
</evidence>
<evidence type="ECO:0000256" key="1">
    <source>
        <dbReference type="ARBA" id="ARBA00022475"/>
    </source>
</evidence>
<organism evidence="11">
    <name type="scientific">bioreactor metagenome</name>
    <dbReference type="NCBI Taxonomy" id="1076179"/>
    <lineage>
        <taxon>unclassified sequences</taxon>
        <taxon>metagenomes</taxon>
        <taxon>ecological metagenomes</taxon>
    </lineage>
</organism>
<keyword evidence="8" id="KW-0594">Phospholipid biosynthesis</keyword>
<dbReference type="EMBL" id="VSSQ01008197">
    <property type="protein sequence ID" value="MPM38176.1"/>
    <property type="molecule type" value="Genomic_DNA"/>
</dbReference>
<accession>A0A644ZBB1</accession>
<evidence type="ECO:0000256" key="4">
    <source>
        <dbReference type="ARBA" id="ARBA00022692"/>
    </source>
</evidence>
<keyword evidence="6" id="KW-0443">Lipid metabolism</keyword>
<dbReference type="GO" id="GO:0043772">
    <property type="term" value="F:acyl-phosphate glycerol-3-phosphate acyltransferase activity"/>
    <property type="evidence" value="ECO:0007669"/>
    <property type="project" value="InterPro"/>
</dbReference>
<evidence type="ECO:0000256" key="3">
    <source>
        <dbReference type="ARBA" id="ARBA00022679"/>
    </source>
</evidence>
<keyword evidence="3 11" id="KW-0808">Transferase</keyword>
<evidence type="ECO:0000256" key="5">
    <source>
        <dbReference type="ARBA" id="ARBA00022989"/>
    </source>
</evidence>
<feature type="transmembrane region" description="Helical" evidence="10">
    <location>
        <begin position="115"/>
        <end position="136"/>
    </location>
</feature>
<dbReference type="InterPro" id="IPR003811">
    <property type="entry name" value="G3P_acylTferase_PlsY"/>
</dbReference>
<dbReference type="Pfam" id="PF02660">
    <property type="entry name" value="G3P_acyltransf"/>
    <property type="match status" value="1"/>
</dbReference>
<dbReference type="PANTHER" id="PTHR30309">
    <property type="entry name" value="INNER MEMBRANE PROTEIN YGIH"/>
    <property type="match status" value="1"/>
</dbReference>
<keyword evidence="11" id="KW-0012">Acyltransferase</keyword>
<comment type="caution">
    <text evidence="11">The sequence shown here is derived from an EMBL/GenBank/DDBJ whole genome shotgun (WGS) entry which is preliminary data.</text>
</comment>
<evidence type="ECO:0000256" key="9">
    <source>
        <dbReference type="ARBA" id="ARBA00023264"/>
    </source>
</evidence>
<dbReference type="GO" id="GO:0005886">
    <property type="term" value="C:plasma membrane"/>
    <property type="evidence" value="ECO:0007669"/>
    <property type="project" value="InterPro"/>
</dbReference>
<name>A0A644ZBB1_9ZZZZ</name>
<keyword evidence="9" id="KW-1208">Phospholipid metabolism</keyword>
<keyword evidence="7 10" id="KW-0472">Membrane</keyword>
<evidence type="ECO:0000256" key="6">
    <source>
        <dbReference type="ARBA" id="ARBA00023098"/>
    </source>
</evidence>
<dbReference type="EC" id="2.3.1.-" evidence="11"/>
<gene>
    <name evidence="11" type="primary">plsY_21</name>
    <name evidence="11" type="ORF">SDC9_84803</name>
</gene>
<dbReference type="AlphaFoldDB" id="A0A644ZBB1"/>
<evidence type="ECO:0000256" key="2">
    <source>
        <dbReference type="ARBA" id="ARBA00022516"/>
    </source>
</evidence>
<evidence type="ECO:0000313" key="11">
    <source>
        <dbReference type="EMBL" id="MPM38176.1"/>
    </source>
</evidence>
<dbReference type="GO" id="GO:0008654">
    <property type="term" value="P:phospholipid biosynthetic process"/>
    <property type="evidence" value="ECO:0007669"/>
    <property type="project" value="UniProtKB-KW"/>
</dbReference>
<keyword evidence="2" id="KW-0444">Lipid biosynthesis</keyword>
<dbReference type="PANTHER" id="PTHR30309:SF0">
    <property type="entry name" value="GLYCEROL-3-PHOSPHATE ACYLTRANSFERASE-RELATED"/>
    <property type="match status" value="1"/>
</dbReference>
<keyword evidence="1" id="KW-1003">Cell membrane</keyword>
<keyword evidence="4 10" id="KW-0812">Transmembrane</keyword>
<evidence type="ECO:0000256" key="10">
    <source>
        <dbReference type="SAM" id="Phobius"/>
    </source>
</evidence>
<dbReference type="NCBIfam" id="TIGR00023">
    <property type="entry name" value="glycerol-3-phosphate 1-O-acyltransferase PlsY"/>
    <property type="match status" value="1"/>
</dbReference>
<evidence type="ECO:0000256" key="8">
    <source>
        <dbReference type="ARBA" id="ARBA00023209"/>
    </source>
</evidence>
<feature type="transmembrane region" description="Helical" evidence="10">
    <location>
        <begin position="171"/>
        <end position="188"/>
    </location>
</feature>
<feature type="transmembrane region" description="Helical" evidence="10">
    <location>
        <begin position="81"/>
        <end position="103"/>
    </location>
</feature>
<protein>
    <submittedName>
        <fullName evidence="11">Glycerol-3-phosphate acyltransferase</fullName>
        <ecNumber evidence="11">2.3.1.-</ecNumber>
    </submittedName>
</protein>
<dbReference type="SMART" id="SM01207">
    <property type="entry name" value="G3P_acyltransf"/>
    <property type="match status" value="1"/>
</dbReference>
<keyword evidence="5 10" id="KW-1133">Transmembrane helix</keyword>
<dbReference type="HAMAP" id="MF_01043">
    <property type="entry name" value="PlsY"/>
    <property type="match status" value="1"/>
</dbReference>